<gene>
    <name evidence="1" type="ORF">DNG_01211</name>
</gene>
<dbReference type="PANTHER" id="PTHR45036:SF1">
    <property type="entry name" value="METHYLTRANSFERASE LIKE 7A"/>
    <property type="match status" value="1"/>
</dbReference>
<dbReference type="InterPro" id="IPR029063">
    <property type="entry name" value="SAM-dependent_MTases_sf"/>
</dbReference>
<protein>
    <recommendedName>
        <fullName evidence="3">Methyltransf_11 domain-containing protein</fullName>
    </recommendedName>
</protein>
<evidence type="ECO:0008006" key="3">
    <source>
        <dbReference type="Google" id="ProtNLM"/>
    </source>
</evidence>
<evidence type="ECO:0000313" key="2">
    <source>
        <dbReference type="Proteomes" id="UP001187682"/>
    </source>
</evidence>
<dbReference type="InterPro" id="IPR052356">
    <property type="entry name" value="Thiol_S-MT"/>
</dbReference>
<evidence type="ECO:0000313" key="1">
    <source>
        <dbReference type="EMBL" id="SPN97698.1"/>
    </source>
</evidence>
<dbReference type="Pfam" id="PF13489">
    <property type="entry name" value="Methyltransf_23"/>
    <property type="match status" value="1"/>
</dbReference>
<dbReference type="SUPFAM" id="SSF53335">
    <property type="entry name" value="S-adenosyl-L-methionine-dependent methyltransferases"/>
    <property type="match status" value="1"/>
</dbReference>
<sequence length="266" mass="29252">MSSYMDIIGSHIRPFVFLYSSLTFLPGALFGRRDSPSLSARDAWFFSFWAKVGPLIREGASAHITALLQGRGSRGGVVAGEPVHAALGGTVLEIGAGTGVWADLLASQPGVERVFGIEPNEGSVRILERVVRERGIGDKYTVVPAGIEDAGEWVGRGEVDCVVTLLCMCSVPDPERIAREVYGYLKPGGRWYVFEHVRADGVGWWTRCFQGFLNIFWPTMIGGCQLTRPTGESLRKAGPWSKIDLERRPEDPWYAPLPHIYGVLTK</sequence>
<proteinExistence type="predicted"/>
<keyword evidence="2" id="KW-1185">Reference proteome</keyword>
<dbReference type="Gene3D" id="3.40.50.150">
    <property type="entry name" value="Vaccinia Virus protein VP39"/>
    <property type="match status" value="1"/>
</dbReference>
<organism evidence="1 2">
    <name type="scientific">Cephalotrichum gorgonifer</name>
    <dbReference type="NCBI Taxonomy" id="2041049"/>
    <lineage>
        <taxon>Eukaryota</taxon>
        <taxon>Fungi</taxon>
        <taxon>Dikarya</taxon>
        <taxon>Ascomycota</taxon>
        <taxon>Pezizomycotina</taxon>
        <taxon>Sordariomycetes</taxon>
        <taxon>Hypocreomycetidae</taxon>
        <taxon>Microascales</taxon>
        <taxon>Microascaceae</taxon>
        <taxon>Cephalotrichum</taxon>
    </lineage>
</organism>
<dbReference type="Proteomes" id="UP001187682">
    <property type="component" value="Unassembled WGS sequence"/>
</dbReference>
<name>A0AAE8MS74_9PEZI</name>
<comment type="caution">
    <text evidence="1">The sequence shown here is derived from an EMBL/GenBank/DDBJ whole genome shotgun (WGS) entry which is preliminary data.</text>
</comment>
<dbReference type="PANTHER" id="PTHR45036">
    <property type="entry name" value="METHYLTRANSFERASE LIKE 7B"/>
    <property type="match status" value="1"/>
</dbReference>
<dbReference type="CDD" id="cd02440">
    <property type="entry name" value="AdoMet_MTases"/>
    <property type="match status" value="1"/>
</dbReference>
<dbReference type="EMBL" id="ONZQ02000001">
    <property type="protein sequence ID" value="SPN97698.1"/>
    <property type="molecule type" value="Genomic_DNA"/>
</dbReference>
<accession>A0AAE8MS74</accession>
<reference evidence="1" key="1">
    <citation type="submission" date="2018-03" db="EMBL/GenBank/DDBJ databases">
        <authorList>
            <person name="Guldener U."/>
        </authorList>
    </citation>
    <scope>NUCLEOTIDE SEQUENCE</scope>
</reference>
<dbReference type="AlphaFoldDB" id="A0AAE8MS74"/>